<dbReference type="RefSeq" id="WP_277277725.1">
    <property type="nucleotide sequence ID" value="NZ_DOOG01000181.1"/>
</dbReference>
<dbReference type="Proteomes" id="UP000264753">
    <property type="component" value="Unassembled WGS sequence"/>
</dbReference>
<accession>A0A358I045</accession>
<evidence type="ECO:0000313" key="3">
    <source>
        <dbReference type="EMBL" id="HCW67992.1"/>
    </source>
</evidence>
<proteinExistence type="predicted"/>
<reference evidence="4 5" key="1">
    <citation type="journal article" date="2018" name="Nat. Biotechnol.">
        <title>A standardized bacterial taxonomy based on genome phylogeny substantially revises the tree of life.</title>
        <authorList>
            <person name="Parks D.H."/>
            <person name="Chuvochina M."/>
            <person name="Waite D.W."/>
            <person name="Rinke C."/>
            <person name="Skarshewski A."/>
            <person name="Chaumeil P.A."/>
            <person name="Hugenholtz P."/>
        </authorList>
    </citation>
    <scope>NUCLEOTIDE SEQUENCE [LARGE SCALE GENOMIC DNA]</scope>
    <source>
        <strain evidence="2">UBA8707</strain>
        <strain evidence="3">UBA9881</strain>
    </source>
</reference>
<dbReference type="Proteomes" id="UP000264179">
    <property type="component" value="Unassembled WGS sequence"/>
</dbReference>
<feature type="chain" id="PRO_5044074201" evidence="1">
    <location>
        <begin position="24"/>
        <end position="117"/>
    </location>
</feature>
<dbReference type="EMBL" id="DOOG01000181">
    <property type="protein sequence ID" value="HBV00759.1"/>
    <property type="molecule type" value="Genomic_DNA"/>
</dbReference>
<dbReference type="EMBL" id="DPOP01000097">
    <property type="protein sequence ID" value="HCW67992.1"/>
    <property type="molecule type" value="Genomic_DNA"/>
</dbReference>
<dbReference type="AlphaFoldDB" id="A0A358I045"/>
<name>A0A358I045_9PROT</name>
<protein>
    <submittedName>
        <fullName evidence="2">Uncharacterized protein</fullName>
    </submittedName>
</protein>
<keyword evidence="1" id="KW-0732">Signal</keyword>
<organism evidence="2 5">
    <name type="scientific">Thalassospira lucentensis</name>
    <dbReference type="NCBI Taxonomy" id="168935"/>
    <lineage>
        <taxon>Bacteria</taxon>
        <taxon>Pseudomonadati</taxon>
        <taxon>Pseudomonadota</taxon>
        <taxon>Alphaproteobacteria</taxon>
        <taxon>Rhodospirillales</taxon>
        <taxon>Thalassospiraceae</taxon>
        <taxon>Thalassospira</taxon>
    </lineage>
</organism>
<evidence type="ECO:0000313" key="5">
    <source>
        <dbReference type="Proteomes" id="UP000264753"/>
    </source>
</evidence>
<evidence type="ECO:0000313" key="4">
    <source>
        <dbReference type="Proteomes" id="UP000264179"/>
    </source>
</evidence>
<comment type="caution">
    <text evidence="2">The sequence shown here is derived from an EMBL/GenBank/DDBJ whole genome shotgun (WGS) entry which is preliminary data.</text>
</comment>
<evidence type="ECO:0000313" key="2">
    <source>
        <dbReference type="EMBL" id="HBV00759.1"/>
    </source>
</evidence>
<sequence length="117" mass="12250">MKAIMSIIAVSATLLIAASSAQAASLKKTYCGNNEFFGTVSARDGDGGAYPHLHCGSRFITYSPGKNTRHHINFLDKGGLSVSKAENACIDTNGKSADRLTAKIAEICTDYGAACDC</sequence>
<gene>
    <name evidence="2" type="ORF">DEF21_23065</name>
    <name evidence="3" type="ORF">DHR80_12505</name>
</gene>
<evidence type="ECO:0000256" key="1">
    <source>
        <dbReference type="SAM" id="SignalP"/>
    </source>
</evidence>
<feature type="signal peptide" evidence="1">
    <location>
        <begin position="1"/>
        <end position="23"/>
    </location>
</feature>